<sequence length="333" mass="38546">MTCWNKEFLLEFINMYREEECLWKVKSPSYYDKQKREKSYRRLLFKVREINPKAQRQDITKKIKNLRTVFRKENRQWKDSLRPGAGLVYSPRLWYYKDLEFLTDQEECGSTEFNLSQEQNTDLQSDSVYPVDLYGAKNHNNNDVEDSLPNNFVIKTSPDHDGSTLQSDDESTGPLAEPAQVHGPRTREIPYHSSRTSPDLDGSTLHSDESTGPSAEPVKLPGSRTRETPSHSQARPFYVDRCSKEPHDRNNKRKAPDDEILQLARGTLKNISQMDKFDSFGQFVTQSLREMSREQYVHVQKLISDVIYEGNMATLSRHSRVLAAPEDSPSAEF</sequence>
<organism evidence="3 4">
    <name type="scientific">Elysia marginata</name>
    <dbReference type="NCBI Taxonomy" id="1093978"/>
    <lineage>
        <taxon>Eukaryota</taxon>
        <taxon>Metazoa</taxon>
        <taxon>Spiralia</taxon>
        <taxon>Lophotrochozoa</taxon>
        <taxon>Mollusca</taxon>
        <taxon>Gastropoda</taxon>
        <taxon>Heterobranchia</taxon>
        <taxon>Euthyneura</taxon>
        <taxon>Panpulmonata</taxon>
        <taxon>Sacoglossa</taxon>
        <taxon>Placobranchoidea</taxon>
        <taxon>Plakobranchidae</taxon>
        <taxon>Elysia</taxon>
    </lineage>
</organism>
<accession>A0AAV4J8I4</accession>
<gene>
    <name evidence="3" type="ORF">ElyMa_006853600</name>
</gene>
<proteinExistence type="predicted"/>
<comment type="caution">
    <text evidence="3">The sequence shown here is derived from an EMBL/GenBank/DDBJ whole genome shotgun (WGS) entry which is preliminary data.</text>
</comment>
<evidence type="ECO:0000313" key="4">
    <source>
        <dbReference type="Proteomes" id="UP000762676"/>
    </source>
</evidence>
<dbReference type="PROSITE" id="PS51029">
    <property type="entry name" value="MADF"/>
    <property type="match status" value="1"/>
</dbReference>
<dbReference type="EMBL" id="BMAT01013704">
    <property type="protein sequence ID" value="GFS18660.1"/>
    <property type="molecule type" value="Genomic_DNA"/>
</dbReference>
<dbReference type="Pfam" id="PF10545">
    <property type="entry name" value="MADF_DNA_bdg"/>
    <property type="match status" value="1"/>
</dbReference>
<protein>
    <recommendedName>
        <fullName evidence="2">MADF domain-containing protein</fullName>
    </recommendedName>
</protein>
<dbReference type="SMART" id="SM00595">
    <property type="entry name" value="MADF"/>
    <property type="match status" value="1"/>
</dbReference>
<feature type="domain" description="MADF" evidence="2">
    <location>
        <begin position="11"/>
        <end position="107"/>
    </location>
</feature>
<evidence type="ECO:0000313" key="3">
    <source>
        <dbReference type="EMBL" id="GFS18660.1"/>
    </source>
</evidence>
<feature type="compositionally biased region" description="Basic and acidic residues" evidence="1">
    <location>
        <begin position="241"/>
        <end position="257"/>
    </location>
</feature>
<dbReference type="PANTHER" id="PTHR21505:SF8">
    <property type="entry name" value="DPT-YFP REPRESSOR BY OVEREXPRESSION, ISOFORM D-RELATED"/>
    <property type="match status" value="1"/>
</dbReference>
<dbReference type="InterPro" id="IPR006578">
    <property type="entry name" value="MADF-dom"/>
</dbReference>
<name>A0AAV4J8I4_9GAST</name>
<evidence type="ECO:0000256" key="1">
    <source>
        <dbReference type="SAM" id="MobiDB-lite"/>
    </source>
</evidence>
<dbReference type="Proteomes" id="UP000762676">
    <property type="component" value="Unassembled WGS sequence"/>
</dbReference>
<keyword evidence="4" id="KW-1185">Reference proteome</keyword>
<reference evidence="3 4" key="1">
    <citation type="journal article" date="2021" name="Elife">
        <title>Chloroplast acquisition without the gene transfer in kleptoplastic sea slugs, Plakobranchus ocellatus.</title>
        <authorList>
            <person name="Maeda T."/>
            <person name="Takahashi S."/>
            <person name="Yoshida T."/>
            <person name="Shimamura S."/>
            <person name="Takaki Y."/>
            <person name="Nagai Y."/>
            <person name="Toyoda A."/>
            <person name="Suzuki Y."/>
            <person name="Arimoto A."/>
            <person name="Ishii H."/>
            <person name="Satoh N."/>
            <person name="Nishiyama T."/>
            <person name="Hasebe M."/>
            <person name="Maruyama T."/>
            <person name="Minagawa J."/>
            <person name="Obokata J."/>
            <person name="Shigenobu S."/>
        </authorList>
    </citation>
    <scope>NUCLEOTIDE SEQUENCE [LARGE SCALE GENOMIC DNA]</scope>
</reference>
<dbReference type="AlphaFoldDB" id="A0AAV4J8I4"/>
<feature type="region of interest" description="Disordered" evidence="1">
    <location>
        <begin position="132"/>
        <end position="257"/>
    </location>
</feature>
<evidence type="ECO:0000259" key="2">
    <source>
        <dbReference type="PROSITE" id="PS51029"/>
    </source>
</evidence>
<dbReference type="PANTHER" id="PTHR21505">
    <property type="entry name" value="MADF DOMAIN-CONTAINING PROTEIN-RELATED"/>
    <property type="match status" value="1"/>
</dbReference>